<accession>A0A9W7XJ09</accession>
<feature type="compositionally biased region" description="Low complexity" evidence="2">
    <location>
        <begin position="147"/>
        <end position="167"/>
    </location>
</feature>
<evidence type="ECO:0000256" key="1">
    <source>
        <dbReference type="PROSITE-ProRule" id="PRU00781"/>
    </source>
</evidence>
<evidence type="ECO:0000256" key="2">
    <source>
        <dbReference type="SAM" id="MobiDB-lite"/>
    </source>
</evidence>
<feature type="compositionally biased region" description="Low complexity" evidence="2">
    <location>
        <begin position="310"/>
        <end position="322"/>
    </location>
</feature>
<keyword evidence="5" id="KW-1185">Reference proteome</keyword>
<organism evidence="4 5">
    <name type="scientific">Coemansia asiatica</name>
    <dbReference type="NCBI Taxonomy" id="1052880"/>
    <lineage>
        <taxon>Eukaryota</taxon>
        <taxon>Fungi</taxon>
        <taxon>Fungi incertae sedis</taxon>
        <taxon>Zoopagomycota</taxon>
        <taxon>Kickxellomycotina</taxon>
        <taxon>Kickxellomycetes</taxon>
        <taxon>Kickxellales</taxon>
        <taxon>Kickxellaceae</taxon>
        <taxon>Coemansia</taxon>
    </lineage>
</organism>
<keyword evidence="1 4" id="KW-0808">Transferase</keyword>
<feature type="compositionally biased region" description="Basic and acidic residues" evidence="2">
    <location>
        <begin position="526"/>
        <end position="539"/>
    </location>
</feature>
<keyword evidence="1" id="KW-0418">Kinase</keyword>
<dbReference type="SMART" id="SM00330">
    <property type="entry name" value="PIPKc"/>
    <property type="match status" value="1"/>
</dbReference>
<dbReference type="SUPFAM" id="SSF56104">
    <property type="entry name" value="SAICAR synthase-like"/>
    <property type="match status" value="1"/>
</dbReference>
<feature type="region of interest" description="Disordered" evidence="2">
    <location>
        <begin position="134"/>
        <end position="181"/>
    </location>
</feature>
<evidence type="ECO:0000313" key="5">
    <source>
        <dbReference type="Proteomes" id="UP001145021"/>
    </source>
</evidence>
<reference evidence="4" key="1">
    <citation type="submission" date="2022-07" db="EMBL/GenBank/DDBJ databases">
        <title>Phylogenomic reconstructions and comparative analyses of Kickxellomycotina fungi.</title>
        <authorList>
            <person name="Reynolds N.K."/>
            <person name="Stajich J.E."/>
            <person name="Barry K."/>
            <person name="Grigoriev I.V."/>
            <person name="Crous P."/>
            <person name="Smith M.E."/>
        </authorList>
    </citation>
    <scope>NUCLEOTIDE SEQUENCE</scope>
    <source>
        <strain evidence="4">NBRC 105413</strain>
    </source>
</reference>
<dbReference type="Pfam" id="PF01504">
    <property type="entry name" value="PIP5K"/>
    <property type="match status" value="1"/>
</dbReference>
<gene>
    <name evidence="4" type="primary">MSS4</name>
    <name evidence="4" type="ORF">LPJ64_004056</name>
</gene>
<proteinExistence type="predicted"/>
<feature type="region of interest" description="Disordered" evidence="2">
    <location>
        <begin position="223"/>
        <end position="266"/>
    </location>
</feature>
<dbReference type="GO" id="GO:0046854">
    <property type="term" value="P:phosphatidylinositol phosphate biosynthetic process"/>
    <property type="evidence" value="ECO:0007669"/>
    <property type="project" value="TreeGrafter"/>
</dbReference>
<sequence length="1134" mass="124879">MALLACQDAAFANKLDRNKAQARTAASARYLPKEKHTAKDEQRREADCFSNAILTPVTGGSFDDSQFIVSGPLLPIRQTRRGLNPNRNYRIVGAHTFMAADIHYNQEPMSALVAPPTPMSASASASASASSASYSSHALDPAPELDSAASSSASSSNSSKSTPSAVAAAQNTQVRGTHKYDKHRIPSIQELFVESPVMQHRTGPGATETAFGSSAGIRAIQHAHAPSQHALSHTGDHETRSSAVPVSSLLPGARTSHGGVSRASVRKSVSPTDSLVAAASGGMAVQQQYLVQRVPNRVYPEAGHHRSDESISLSSSQIRLASPKTRLSEQMQRSLSPEVPDNALFGPSIRGKAAATNEGAPSYYADNEMDARPSTDSRPEPANKQASRERNEARDSWNVPSDDNEDNSSKMTDRQRRRQGLHAPSTTERYHVRPLPLATNNTGSGHILGDKPSLSTILADSPVDAYYHTTSPLSASISMKSYRPALADYLYNASSADEQPGTHADELHRQAASFSTDKISPSLARDPAHQRLSHDHRATSFDLGSIGRDPKSASAKLLQFAQSAASHPSSHVARSASQASAAGARAAAVARRAGSRSSSVELAAAASPPRVHMAQAERADEDGGYEGDSEGILSAGSRFPVQRRNTVAGDKVVEGMPELSQRPPRMKMVRNTSDFAGMIYSKEDRRAVRGSRRRASAHALAPIGTQIAPGHANYVLMYNMLTGIRVSVSRCEAKDSRPVRFDDYSATHKYSFDVVGDEMTPSSRYDFKFKDYAPWVFRCIREAFHLSTEDYLVSLTDKYILSEVGSSGKSGSFFYYSQDYRFIIKTVHHTEHKFMRDILPQYYEFVRDHPNTLLSRIYGLHRIKLPHGRKVHFIVMSNILPPNKDIHAQFDLKGSLLGRELSSELAARPRACMKDKNWLNMQQKLHLGPAKRRAFVKQLIDDVTLLIRLNIMDYSLLIGIHDLNQGNSSKLRDTTLAMFDPQTTDIQQVNRLTRAHTIRKKVVHTDPVALDALPQGTLPPLPESMFQELRHSIFYREDGGILSTDQNDNPAQLIYYLGVIDILTPYNVVKRTEHIFKSMVYDGAQISAINPRKYGLRFLRFMIGSLDGYEDVLPLLDEFEQTTYEAICREHRIF</sequence>
<keyword evidence="1" id="KW-0547">Nucleotide-binding</keyword>
<dbReference type="Gene3D" id="3.30.810.10">
    <property type="entry name" value="2-Layer Sandwich"/>
    <property type="match status" value="1"/>
</dbReference>
<dbReference type="PROSITE" id="PS51455">
    <property type="entry name" value="PIPK"/>
    <property type="match status" value="1"/>
</dbReference>
<feature type="region of interest" description="Disordered" evidence="2">
    <location>
        <begin position="301"/>
        <end position="446"/>
    </location>
</feature>
<dbReference type="InterPro" id="IPR002498">
    <property type="entry name" value="PInositol-4-P-4/5-kinase_core"/>
</dbReference>
<evidence type="ECO:0000259" key="3">
    <source>
        <dbReference type="PROSITE" id="PS51455"/>
    </source>
</evidence>
<dbReference type="GO" id="GO:0005886">
    <property type="term" value="C:plasma membrane"/>
    <property type="evidence" value="ECO:0007669"/>
    <property type="project" value="TreeGrafter"/>
</dbReference>
<dbReference type="InterPro" id="IPR023610">
    <property type="entry name" value="PInositol-4/5-P-5/4-kinase"/>
</dbReference>
<dbReference type="InterPro" id="IPR027484">
    <property type="entry name" value="PInositol-4-P-5-kinase_N"/>
</dbReference>
<feature type="region of interest" description="Disordered" evidence="2">
    <location>
        <begin position="592"/>
        <end position="627"/>
    </location>
</feature>
<name>A0A9W7XJ09_9FUNG</name>
<feature type="domain" description="PIPK" evidence="3">
    <location>
        <begin position="704"/>
        <end position="1106"/>
    </location>
</feature>
<dbReference type="InterPro" id="IPR027483">
    <property type="entry name" value="PInositol-4-P-4/5-kinase_C_sf"/>
</dbReference>
<feature type="compositionally biased region" description="Basic and acidic residues" evidence="2">
    <location>
        <begin position="369"/>
        <end position="395"/>
    </location>
</feature>
<dbReference type="GO" id="GO:0016308">
    <property type="term" value="F:1-phosphatidylinositol-4-phosphate 5-kinase activity"/>
    <property type="evidence" value="ECO:0007669"/>
    <property type="project" value="UniProtKB-EC"/>
</dbReference>
<feature type="region of interest" description="Disordered" evidence="2">
    <location>
        <begin position="514"/>
        <end position="546"/>
    </location>
</feature>
<dbReference type="EC" id="2.7.1.68" evidence="4"/>
<dbReference type="PANTHER" id="PTHR23086">
    <property type="entry name" value="PHOSPHATIDYLINOSITOL-4-PHOSPHATE 5-KINASE"/>
    <property type="match status" value="1"/>
</dbReference>
<dbReference type="AlphaFoldDB" id="A0A9W7XJ09"/>
<dbReference type="EMBL" id="JANBOH010000180">
    <property type="protein sequence ID" value="KAJ1644253.1"/>
    <property type="molecule type" value="Genomic_DNA"/>
</dbReference>
<dbReference type="CDD" id="cd17303">
    <property type="entry name" value="PIPKc_PIP5K_yeast_like"/>
    <property type="match status" value="1"/>
</dbReference>
<dbReference type="PANTHER" id="PTHR23086:SF8">
    <property type="entry name" value="PHOSPHATIDYLINOSITOL 5-PHOSPHATE 4-KINASE, ISOFORM A"/>
    <property type="match status" value="1"/>
</dbReference>
<evidence type="ECO:0000313" key="4">
    <source>
        <dbReference type="EMBL" id="KAJ1644253.1"/>
    </source>
</evidence>
<keyword evidence="1" id="KW-0067">ATP-binding</keyword>
<dbReference type="Gene3D" id="3.30.800.10">
    <property type="entry name" value="Phosphatidylinositol Phosphate Kinase II Beta"/>
    <property type="match status" value="1"/>
</dbReference>
<comment type="caution">
    <text evidence="4">The sequence shown here is derived from an EMBL/GenBank/DDBJ whole genome shotgun (WGS) entry which is preliminary data.</text>
</comment>
<protein>
    <submittedName>
        <fullName evidence="4">Phosphatidylinositol-4-phosphate 5-kinase</fullName>
        <ecNumber evidence="4">2.7.1.68</ecNumber>
    </submittedName>
</protein>
<dbReference type="GO" id="GO:0005524">
    <property type="term" value="F:ATP binding"/>
    <property type="evidence" value="ECO:0007669"/>
    <property type="project" value="UniProtKB-UniRule"/>
</dbReference>
<dbReference type="Proteomes" id="UP001145021">
    <property type="component" value="Unassembled WGS sequence"/>
</dbReference>